<dbReference type="Gene3D" id="2.130.10.10">
    <property type="entry name" value="YVTN repeat-like/Quinoprotein amine dehydrogenase"/>
    <property type="match status" value="1"/>
</dbReference>
<sequence>MDPSQLDIYDLLEQRRLVADIGQEEISTDSRDTVMALQMYIREDHVQLLSGYESGRMVLRIISGDKADTVWVSQRHSSPVLSVSARPDMNLLFSVCTDGVVVKSPLFEQDPAATKQISTKSGLEQVCVRDDAKIIATAGWDNRIRVFSAKSLKPLAVLSFHRESMYAVAFASLPSDHHYLVGGSKDHRISIWNIY</sequence>
<dbReference type="InterPro" id="IPR036322">
    <property type="entry name" value="WD40_repeat_dom_sf"/>
</dbReference>
<dbReference type="Pfam" id="PF00400">
    <property type="entry name" value="WD40"/>
    <property type="match status" value="3"/>
</dbReference>
<dbReference type="PROSITE" id="PS50082">
    <property type="entry name" value="WD_REPEATS_2"/>
    <property type="match status" value="1"/>
</dbReference>
<dbReference type="PROSITE" id="PS50294">
    <property type="entry name" value="WD_REPEATS_REGION"/>
    <property type="match status" value="1"/>
</dbReference>
<name>A0A8H7PHJ6_MORIS</name>
<evidence type="ECO:0000256" key="2">
    <source>
        <dbReference type="ARBA" id="ARBA00022737"/>
    </source>
</evidence>
<reference evidence="6" key="1">
    <citation type="submission" date="2020-12" db="EMBL/GenBank/DDBJ databases">
        <title>Metabolic potential, ecology and presence of endohyphal bacteria is reflected in genomic diversity of Mucoromycotina.</title>
        <authorList>
            <person name="Muszewska A."/>
            <person name="Okrasinska A."/>
            <person name="Steczkiewicz K."/>
            <person name="Drgas O."/>
            <person name="Orlowska M."/>
            <person name="Perlinska-Lenart U."/>
            <person name="Aleksandrzak-Piekarczyk T."/>
            <person name="Szatraj K."/>
            <person name="Zielenkiewicz U."/>
            <person name="Pilsyk S."/>
            <person name="Malc E."/>
            <person name="Mieczkowski P."/>
            <person name="Kruszewska J.S."/>
            <person name="Biernat P."/>
            <person name="Pawlowska J."/>
        </authorList>
    </citation>
    <scope>NUCLEOTIDE SEQUENCE</scope>
    <source>
        <strain evidence="6">WA0000067209</strain>
    </source>
</reference>
<dbReference type="EMBL" id="JAEPQZ010000013">
    <property type="protein sequence ID" value="KAG2174149.1"/>
    <property type="molecule type" value="Genomic_DNA"/>
</dbReference>
<dbReference type="Proteomes" id="UP000654370">
    <property type="component" value="Unassembled WGS sequence"/>
</dbReference>
<keyword evidence="2" id="KW-0677">Repeat</keyword>
<organism evidence="6 7">
    <name type="scientific">Mortierella isabellina</name>
    <name type="common">Filamentous fungus</name>
    <name type="synonym">Umbelopsis isabellina</name>
    <dbReference type="NCBI Taxonomy" id="91625"/>
    <lineage>
        <taxon>Eukaryota</taxon>
        <taxon>Fungi</taxon>
        <taxon>Fungi incertae sedis</taxon>
        <taxon>Mucoromycota</taxon>
        <taxon>Mucoromycotina</taxon>
        <taxon>Umbelopsidomycetes</taxon>
        <taxon>Umbelopsidales</taxon>
        <taxon>Umbelopsidaceae</taxon>
        <taxon>Umbelopsis</taxon>
    </lineage>
</organism>
<evidence type="ECO:0000313" key="7">
    <source>
        <dbReference type="Proteomes" id="UP000654370"/>
    </source>
</evidence>
<protein>
    <recommendedName>
        <fullName evidence="4">ASTRA-associated protein 1</fullName>
    </recommendedName>
</protein>
<keyword evidence="7" id="KW-1185">Reference proteome</keyword>
<dbReference type="PROSITE" id="PS00678">
    <property type="entry name" value="WD_REPEATS_1"/>
    <property type="match status" value="1"/>
</dbReference>
<keyword evidence="1 5" id="KW-0853">WD repeat</keyword>
<dbReference type="OrthoDB" id="7668193at2759"/>
<dbReference type="PANTHER" id="PTHR19854">
    <property type="entry name" value="TRANSDUCIN BETA-LIKE 3"/>
    <property type="match status" value="1"/>
</dbReference>
<comment type="caution">
    <text evidence="6">The sequence shown here is derived from an EMBL/GenBank/DDBJ whole genome shotgun (WGS) entry which is preliminary data.</text>
</comment>
<evidence type="ECO:0000256" key="5">
    <source>
        <dbReference type="PROSITE-ProRule" id="PRU00221"/>
    </source>
</evidence>
<evidence type="ECO:0000256" key="1">
    <source>
        <dbReference type="ARBA" id="ARBA00022574"/>
    </source>
</evidence>
<dbReference type="InterPro" id="IPR019775">
    <property type="entry name" value="WD40_repeat_CS"/>
</dbReference>
<feature type="repeat" description="WD" evidence="5">
    <location>
        <begin position="158"/>
        <end position="195"/>
    </location>
</feature>
<evidence type="ECO:0000256" key="3">
    <source>
        <dbReference type="ARBA" id="ARBA00037931"/>
    </source>
</evidence>
<comment type="similarity">
    <text evidence="3">Belongs to the WD repeat ASA1 family.</text>
</comment>
<proteinExistence type="inferred from homology"/>
<dbReference type="PANTHER" id="PTHR19854:SF1">
    <property type="entry name" value="GUANINE NUCLEOTIDE-BINDING PROTEIN SUBUNIT BETA-LIKE PROTEIN 1"/>
    <property type="match status" value="1"/>
</dbReference>
<dbReference type="SMART" id="SM00320">
    <property type="entry name" value="WD40"/>
    <property type="match status" value="3"/>
</dbReference>
<accession>A0A8H7PHJ6</accession>
<dbReference type="InterPro" id="IPR001680">
    <property type="entry name" value="WD40_rpt"/>
</dbReference>
<evidence type="ECO:0000256" key="4">
    <source>
        <dbReference type="ARBA" id="ARBA00040563"/>
    </source>
</evidence>
<dbReference type="SUPFAM" id="SSF50978">
    <property type="entry name" value="WD40 repeat-like"/>
    <property type="match status" value="1"/>
</dbReference>
<dbReference type="InterPro" id="IPR015943">
    <property type="entry name" value="WD40/YVTN_repeat-like_dom_sf"/>
</dbReference>
<gene>
    <name evidence="6" type="ORF">INT43_004169</name>
</gene>
<dbReference type="AlphaFoldDB" id="A0A8H7PHJ6"/>
<evidence type="ECO:0000313" key="6">
    <source>
        <dbReference type="EMBL" id="KAG2174149.1"/>
    </source>
</evidence>